<reference evidence="2 3" key="1">
    <citation type="journal article" date="2021" name="Plant Biotechnol. J.">
        <title>Multi-omics assisted identification of the key and species-specific regulatory components of drought-tolerant mechanisms in Gossypium stocksii.</title>
        <authorList>
            <person name="Yu D."/>
            <person name="Ke L."/>
            <person name="Zhang D."/>
            <person name="Wu Y."/>
            <person name="Sun Y."/>
            <person name="Mei J."/>
            <person name="Sun J."/>
            <person name="Sun Y."/>
        </authorList>
    </citation>
    <scope>NUCLEOTIDE SEQUENCE [LARGE SCALE GENOMIC DNA]</scope>
    <source>
        <strain evidence="3">cv. E1</strain>
        <tissue evidence="2">Leaf</tissue>
    </source>
</reference>
<proteinExistence type="predicted"/>
<evidence type="ECO:0000313" key="2">
    <source>
        <dbReference type="EMBL" id="KAH1039125.1"/>
    </source>
</evidence>
<dbReference type="AlphaFoldDB" id="A0A9D3UER8"/>
<sequence length="57" mass="6555">QKEIVPCDDEEILDNKGPINGASIERMTRGKDTPTMKEAKISKTRKRKPRQKTKEQT</sequence>
<gene>
    <name evidence="2" type="ORF">J1N35_040868</name>
</gene>
<feature type="compositionally biased region" description="Basic and acidic residues" evidence="1">
    <location>
        <begin position="26"/>
        <end position="41"/>
    </location>
</feature>
<feature type="compositionally biased region" description="Basic residues" evidence="1">
    <location>
        <begin position="42"/>
        <end position="51"/>
    </location>
</feature>
<accession>A0A9D3UER8</accession>
<dbReference type="EMBL" id="JAIQCV010000012">
    <property type="protein sequence ID" value="KAH1039125.1"/>
    <property type="molecule type" value="Genomic_DNA"/>
</dbReference>
<name>A0A9D3UER8_9ROSI</name>
<evidence type="ECO:0000313" key="3">
    <source>
        <dbReference type="Proteomes" id="UP000828251"/>
    </source>
</evidence>
<dbReference type="Proteomes" id="UP000828251">
    <property type="component" value="Unassembled WGS sequence"/>
</dbReference>
<organism evidence="2 3">
    <name type="scientific">Gossypium stocksii</name>
    <dbReference type="NCBI Taxonomy" id="47602"/>
    <lineage>
        <taxon>Eukaryota</taxon>
        <taxon>Viridiplantae</taxon>
        <taxon>Streptophyta</taxon>
        <taxon>Embryophyta</taxon>
        <taxon>Tracheophyta</taxon>
        <taxon>Spermatophyta</taxon>
        <taxon>Magnoliopsida</taxon>
        <taxon>eudicotyledons</taxon>
        <taxon>Gunneridae</taxon>
        <taxon>Pentapetalae</taxon>
        <taxon>rosids</taxon>
        <taxon>malvids</taxon>
        <taxon>Malvales</taxon>
        <taxon>Malvaceae</taxon>
        <taxon>Malvoideae</taxon>
        <taxon>Gossypium</taxon>
    </lineage>
</organism>
<protein>
    <submittedName>
        <fullName evidence="2">Uncharacterized protein</fullName>
    </submittedName>
</protein>
<feature type="compositionally biased region" description="Acidic residues" evidence="1">
    <location>
        <begin position="1"/>
        <end position="12"/>
    </location>
</feature>
<evidence type="ECO:0000256" key="1">
    <source>
        <dbReference type="SAM" id="MobiDB-lite"/>
    </source>
</evidence>
<keyword evidence="3" id="KW-1185">Reference proteome</keyword>
<feature type="non-terminal residue" evidence="2">
    <location>
        <position position="1"/>
    </location>
</feature>
<feature type="region of interest" description="Disordered" evidence="1">
    <location>
        <begin position="1"/>
        <end position="57"/>
    </location>
</feature>
<comment type="caution">
    <text evidence="2">The sequence shown here is derived from an EMBL/GenBank/DDBJ whole genome shotgun (WGS) entry which is preliminary data.</text>
</comment>